<proteinExistence type="predicted"/>
<accession>A0A8H3TRI1</accession>
<dbReference type="InterPro" id="IPR007080">
    <property type="entry name" value="RNA_pol_Rpb1_1"/>
</dbReference>
<dbReference type="GO" id="GO:0006351">
    <property type="term" value="P:DNA-templated transcription"/>
    <property type="evidence" value="ECO:0007669"/>
    <property type="project" value="InterPro"/>
</dbReference>
<evidence type="ECO:0000256" key="1">
    <source>
        <dbReference type="ARBA" id="ARBA00012418"/>
    </source>
</evidence>
<dbReference type="EC" id="2.7.7.6" evidence="1"/>
<dbReference type="Proteomes" id="UP000620104">
    <property type="component" value="Unassembled WGS sequence"/>
</dbReference>
<keyword evidence="4" id="KW-0548">Nucleotidyltransferase</keyword>
<keyword evidence="5" id="KW-0804">Transcription</keyword>
<feature type="domain" description="RNA polymerase Rpb1" evidence="6">
    <location>
        <begin position="10"/>
        <end position="95"/>
    </location>
</feature>
<dbReference type="InterPro" id="IPR045867">
    <property type="entry name" value="DNA-dir_RpoC_beta_prime"/>
</dbReference>
<evidence type="ECO:0000256" key="2">
    <source>
        <dbReference type="ARBA" id="ARBA00022478"/>
    </source>
</evidence>
<sequence length="121" mass="13369">MVLTVLPIPLFPGEARAQDDLTHELTQIMTVNAILQKAAQEASPAGAFIIRQFIESLQKNTDCVDAPTAKPKEGQPIKAIAARLQGKEGCVRRRLMVKRIDLLARTVIKVDPNFELDQAHD</sequence>
<comment type="caution">
    <text evidence="7">The sequence shown here is derived from an EMBL/GenBank/DDBJ whole genome shotgun (WGS) entry which is preliminary data.</text>
</comment>
<name>A0A8H3TRI1_9TREE</name>
<dbReference type="PANTHER" id="PTHR19376:SF32">
    <property type="entry name" value="DNA-DIRECTED RNA POLYMERASE III SUBUNIT RPC1"/>
    <property type="match status" value="1"/>
</dbReference>
<dbReference type="AlphaFoldDB" id="A0A8H3TRI1"/>
<reference evidence="7" key="1">
    <citation type="submission" date="2020-07" db="EMBL/GenBank/DDBJ databases">
        <title>Draft Genome Sequence of a Deep-Sea Yeast, Naganishia (Cryptococcus) liquefaciens strain N6.</title>
        <authorList>
            <person name="Han Y.W."/>
            <person name="Kajitani R."/>
            <person name="Morimoto H."/>
            <person name="Parhat M."/>
            <person name="Tsubouchi H."/>
            <person name="Bakenova O."/>
            <person name="Ogata M."/>
            <person name="Argunhan B."/>
            <person name="Aoki R."/>
            <person name="Kajiwara S."/>
            <person name="Itoh T."/>
            <person name="Iwasaki H."/>
        </authorList>
    </citation>
    <scope>NUCLEOTIDE SEQUENCE</scope>
    <source>
        <strain evidence="7">N6</strain>
    </source>
</reference>
<dbReference type="GO" id="GO:0003899">
    <property type="term" value="F:DNA-directed RNA polymerase activity"/>
    <property type="evidence" value="ECO:0007669"/>
    <property type="project" value="UniProtKB-EC"/>
</dbReference>
<dbReference type="PANTHER" id="PTHR19376">
    <property type="entry name" value="DNA-DIRECTED RNA POLYMERASE"/>
    <property type="match status" value="1"/>
</dbReference>
<evidence type="ECO:0000259" key="6">
    <source>
        <dbReference type="Pfam" id="PF04997"/>
    </source>
</evidence>
<dbReference type="EMBL" id="BLZA01000016">
    <property type="protein sequence ID" value="GHJ85892.1"/>
    <property type="molecule type" value="Genomic_DNA"/>
</dbReference>
<gene>
    <name evidence="7" type="ORF">NliqN6_2294</name>
</gene>
<dbReference type="Pfam" id="PF04997">
    <property type="entry name" value="RNA_pol_Rpb1_1"/>
    <property type="match status" value="1"/>
</dbReference>
<keyword evidence="2" id="KW-0240">DNA-directed RNA polymerase</keyword>
<evidence type="ECO:0000256" key="4">
    <source>
        <dbReference type="ARBA" id="ARBA00022695"/>
    </source>
</evidence>
<dbReference type="Gene3D" id="2.40.40.20">
    <property type="match status" value="1"/>
</dbReference>
<keyword evidence="8" id="KW-1185">Reference proteome</keyword>
<evidence type="ECO:0000256" key="5">
    <source>
        <dbReference type="ARBA" id="ARBA00023163"/>
    </source>
</evidence>
<keyword evidence="3" id="KW-0808">Transferase</keyword>
<dbReference type="OrthoDB" id="2654718at2759"/>
<dbReference type="SUPFAM" id="SSF64484">
    <property type="entry name" value="beta and beta-prime subunits of DNA dependent RNA-polymerase"/>
    <property type="match status" value="1"/>
</dbReference>
<organism evidence="7 8">
    <name type="scientific">Naganishia liquefaciens</name>
    <dbReference type="NCBI Taxonomy" id="104408"/>
    <lineage>
        <taxon>Eukaryota</taxon>
        <taxon>Fungi</taxon>
        <taxon>Dikarya</taxon>
        <taxon>Basidiomycota</taxon>
        <taxon>Agaricomycotina</taxon>
        <taxon>Tremellomycetes</taxon>
        <taxon>Filobasidiales</taxon>
        <taxon>Filobasidiaceae</taxon>
        <taxon>Naganishia</taxon>
    </lineage>
</organism>
<protein>
    <recommendedName>
        <fullName evidence="1">DNA-directed RNA polymerase</fullName>
        <ecNumber evidence="1">2.7.7.6</ecNumber>
    </recommendedName>
</protein>
<dbReference type="GO" id="GO:0000428">
    <property type="term" value="C:DNA-directed RNA polymerase complex"/>
    <property type="evidence" value="ECO:0007669"/>
    <property type="project" value="UniProtKB-KW"/>
</dbReference>
<evidence type="ECO:0000313" key="8">
    <source>
        <dbReference type="Proteomes" id="UP000620104"/>
    </source>
</evidence>
<evidence type="ECO:0000313" key="7">
    <source>
        <dbReference type="EMBL" id="GHJ85892.1"/>
    </source>
</evidence>
<evidence type="ECO:0000256" key="3">
    <source>
        <dbReference type="ARBA" id="ARBA00022679"/>
    </source>
</evidence>
<dbReference type="GO" id="GO:0003677">
    <property type="term" value="F:DNA binding"/>
    <property type="evidence" value="ECO:0007669"/>
    <property type="project" value="InterPro"/>
</dbReference>